<dbReference type="GeneID" id="63819425"/>
<name>A0A165GHU6_9APHY</name>
<reference evidence="1 2" key="1">
    <citation type="journal article" date="2016" name="Mol. Biol. Evol.">
        <title>Comparative Genomics of Early-Diverging Mushroom-Forming Fungi Provides Insights into the Origins of Lignocellulose Decay Capabilities.</title>
        <authorList>
            <person name="Nagy L.G."/>
            <person name="Riley R."/>
            <person name="Tritt A."/>
            <person name="Adam C."/>
            <person name="Daum C."/>
            <person name="Floudas D."/>
            <person name="Sun H."/>
            <person name="Yadav J.S."/>
            <person name="Pangilinan J."/>
            <person name="Larsson K.H."/>
            <person name="Matsuura K."/>
            <person name="Barry K."/>
            <person name="Labutti K."/>
            <person name="Kuo R."/>
            <person name="Ohm R.A."/>
            <person name="Bhattacharya S.S."/>
            <person name="Shirouzu T."/>
            <person name="Yoshinaga Y."/>
            <person name="Martin F.M."/>
            <person name="Grigoriev I.V."/>
            <person name="Hibbett D.S."/>
        </authorList>
    </citation>
    <scope>NUCLEOTIDE SEQUENCE [LARGE SCALE GENOMIC DNA]</scope>
    <source>
        <strain evidence="1 2">93-53</strain>
    </source>
</reference>
<sequence>MQHQSSVIHQHERKARVYEVVVHIFPSFIGLTSPPWDLLHWIAQHTRLFSFPGKGAR</sequence>
<organism evidence="1 2">
    <name type="scientific">Laetiporus sulphureus 93-53</name>
    <dbReference type="NCBI Taxonomy" id="1314785"/>
    <lineage>
        <taxon>Eukaryota</taxon>
        <taxon>Fungi</taxon>
        <taxon>Dikarya</taxon>
        <taxon>Basidiomycota</taxon>
        <taxon>Agaricomycotina</taxon>
        <taxon>Agaricomycetes</taxon>
        <taxon>Polyporales</taxon>
        <taxon>Laetiporus</taxon>
    </lineage>
</organism>
<protein>
    <submittedName>
        <fullName evidence="1">Uncharacterized protein</fullName>
    </submittedName>
</protein>
<evidence type="ECO:0000313" key="2">
    <source>
        <dbReference type="Proteomes" id="UP000076871"/>
    </source>
</evidence>
<keyword evidence="2" id="KW-1185">Reference proteome</keyword>
<dbReference type="Proteomes" id="UP000076871">
    <property type="component" value="Unassembled WGS sequence"/>
</dbReference>
<dbReference type="RefSeq" id="XP_040768109.1">
    <property type="nucleotide sequence ID" value="XM_040902394.1"/>
</dbReference>
<proteinExistence type="predicted"/>
<dbReference type="InParanoid" id="A0A165GHU6"/>
<dbReference type="AlphaFoldDB" id="A0A165GHU6"/>
<evidence type="ECO:0000313" key="1">
    <source>
        <dbReference type="EMBL" id="KZT10369.1"/>
    </source>
</evidence>
<gene>
    <name evidence="1" type="ORF">LAESUDRAFT_422671</name>
</gene>
<dbReference type="EMBL" id="KV427609">
    <property type="protein sequence ID" value="KZT10369.1"/>
    <property type="molecule type" value="Genomic_DNA"/>
</dbReference>
<accession>A0A165GHU6</accession>